<gene>
    <name evidence="5" type="ORF">J2792_000574</name>
</gene>
<evidence type="ECO:0000256" key="4">
    <source>
        <dbReference type="RuleBase" id="RU000499"/>
    </source>
</evidence>
<reference evidence="5 6" key="1">
    <citation type="submission" date="2023-07" db="EMBL/GenBank/DDBJ databases">
        <title>Sorghum-associated microbial communities from plants grown in Nebraska, USA.</title>
        <authorList>
            <person name="Schachtman D."/>
        </authorList>
    </citation>
    <scope>NUCLEOTIDE SEQUENCE [LARGE SCALE GENOMIC DNA]</scope>
    <source>
        <strain evidence="5 6">DS1027</strain>
    </source>
</reference>
<dbReference type="Gene3D" id="3.40.30.10">
    <property type="entry name" value="Glutaredoxin"/>
    <property type="match status" value="1"/>
</dbReference>
<keyword evidence="3 4" id="KW-0560">Oxidoreductase</keyword>
<comment type="caution">
    <text evidence="5">The sequence shown here is derived from an EMBL/GenBank/DDBJ whole genome shotgun (WGS) entry which is preliminary data.</text>
</comment>
<keyword evidence="2 4" id="KW-0575">Peroxidase</keyword>
<dbReference type="PIRSF" id="PIRSF000303">
    <property type="entry name" value="Glutathion_perox"/>
    <property type="match status" value="1"/>
</dbReference>
<dbReference type="EMBL" id="JAVDRD010000001">
    <property type="protein sequence ID" value="MDR6509734.1"/>
    <property type="molecule type" value="Genomic_DNA"/>
</dbReference>
<dbReference type="CDD" id="cd00340">
    <property type="entry name" value="GSH_Peroxidase"/>
    <property type="match status" value="1"/>
</dbReference>
<dbReference type="Pfam" id="PF00255">
    <property type="entry name" value="GSHPx"/>
    <property type="match status" value="1"/>
</dbReference>
<dbReference type="InterPro" id="IPR029760">
    <property type="entry name" value="GPX_CS"/>
</dbReference>
<name>A0ABU1MHR2_9SPHN</name>
<dbReference type="PROSITE" id="PS51355">
    <property type="entry name" value="GLUTATHIONE_PEROXID_3"/>
    <property type="match status" value="1"/>
</dbReference>
<comment type="similarity">
    <text evidence="1 4">Belongs to the glutathione peroxidase family.</text>
</comment>
<dbReference type="PANTHER" id="PTHR11592:SF78">
    <property type="entry name" value="GLUTATHIONE PEROXIDASE"/>
    <property type="match status" value="1"/>
</dbReference>
<protein>
    <recommendedName>
        <fullName evidence="4">Glutathione peroxidase</fullName>
    </recommendedName>
</protein>
<dbReference type="InterPro" id="IPR036249">
    <property type="entry name" value="Thioredoxin-like_sf"/>
</dbReference>
<proteinExistence type="inferred from homology"/>
<organism evidence="5 6">
    <name type="scientific">Novosphingobium capsulatum</name>
    <dbReference type="NCBI Taxonomy" id="13688"/>
    <lineage>
        <taxon>Bacteria</taxon>
        <taxon>Pseudomonadati</taxon>
        <taxon>Pseudomonadota</taxon>
        <taxon>Alphaproteobacteria</taxon>
        <taxon>Sphingomonadales</taxon>
        <taxon>Sphingomonadaceae</taxon>
        <taxon>Novosphingobium</taxon>
    </lineage>
</organism>
<dbReference type="GO" id="GO:0004602">
    <property type="term" value="F:glutathione peroxidase activity"/>
    <property type="evidence" value="ECO:0007669"/>
    <property type="project" value="UniProtKB-EC"/>
</dbReference>
<dbReference type="RefSeq" id="WP_171792354.1">
    <property type="nucleotide sequence ID" value="NZ_JAVDRD010000001.1"/>
</dbReference>
<evidence type="ECO:0000313" key="6">
    <source>
        <dbReference type="Proteomes" id="UP001184150"/>
    </source>
</evidence>
<dbReference type="PROSITE" id="PS00460">
    <property type="entry name" value="GLUTATHIONE_PEROXID_1"/>
    <property type="match status" value="1"/>
</dbReference>
<evidence type="ECO:0000313" key="5">
    <source>
        <dbReference type="EMBL" id="MDR6509734.1"/>
    </source>
</evidence>
<evidence type="ECO:0000256" key="3">
    <source>
        <dbReference type="ARBA" id="ARBA00023002"/>
    </source>
</evidence>
<dbReference type="InterPro" id="IPR029759">
    <property type="entry name" value="GPX_AS"/>
</dbReference>
<evidence type="ECO:0000256" key="2">
    <source>
        <dbReference type="ARBA" id="ARBA00022559"/>
    </source>
</evidence>
<dbReference type="SUPFAM" id="SSF52833">
    <property type="entry name" value="Thioredoxin-like"/>
    <property type="match status" value="1"/>
</dbReference>
<dbReference type="InterPro" id="IPR000889">
    <property type="entry name" value="Glutathione_peroxidase"/>
</dbReference>
<keyword evidence="6" id="KW-1185">Reference proteome</keyword>
<accession>A0ABU1MHR2</accession>
<sequence length="167" mass="18450">MHDSAISEPKTIADFDARLPNGERVSLADRLGKVVLVVNTASKCGFTPQYEGLEMLWRRHRDAGFEILAFPCNQFGAQEPGSADEIASFCQVNFGLSFPLMAKVDVNGDKAEPLFDWLKAQAPGVLGTKAIKWNFTKFLIDRNGHVVRRYAPTDKPEAIEADIVALL</sequence>
<dbReference type="PANTHER" id="PTHR11592">
    <property type="entry name" value="GLUTATHIONE PEROXIDASE"/>
    <property type="match status" value="1"/>
</dbReference>
<dbReference type="PROSITE" id="PS00763">
    <property type="entry name" value="GLUTATHIONE_PEROXID_2"/>
    <property type="match status" value="1"/>
</dbReference>
<dbReference type="Proteomes" id="UP001184150">
    <property type="component" value="Unassembled WGS sequence"/>
</dbReference>
<dbReference type="PRINTS" id="PR01011">
    <property type="entry name" value="GLUTPROXDASE"/>
</dbReference>
<evidence type="ECO:0000256" key="1">
    <source>
        <dbReference type="ARBA" id="ARBA00006926"/>
    </source>
</evidence>